<dbReference type="Pfam" id="PF02678">
    <property type="entry name" value="Pirin"/>
    <property type="match status" value="1"/>
</dbReference>
<organism evidence="6 7">
    <name type="scientific">Flavipsychrobacter stenotrophus</name>
    <dbReference type="NCBI Taxonomy" id="2077091"/>
    <lineage>
        <taxon>Bacteria</taxon>
        <taxon>Pseudomonadati</taxon>
        <taxon>Bacteroidota</taxon>
        <taxon>Chitinophagia</taxon>
        <taxon>Chitinophagales</taxon>
        <taxon>Chitinophagaceae</taxon>
        <taxon>Flavipsychrobacter</taxon>
    </lineage>
</organism>
<dbReference type="RefSeq" id="WP_105040640.1">
    <property type="nucleotide sequence ID" value="NZ_PPSL01000005.1"/>
</dbReference>
<dbReference type="Pfam" id="PF05726">
    <property type="entry name" value="Pirin_C"/>
    <property type="match status" value="1"/>
</dbReference>
<evidence type="ECO:0000256" key="2">
    <source>
        <dbReference type="PIRSR" id="PIRSR006232-1"/>
    </source>
</evidence>
<feature type="binding site" evidence="2">
    <location>
        <position position="143"/>
    </location>
    <ligand>
        <name>Fe cation</name>
        <dbReference type="ChEBI" id="CHEBI:24875"/>
    </ligand>
</feature>
<dbReference type="EMBL" id="PPSL01000005">
    <property type="protein sequence ID" value="PQJ09868.1"/>
    <property type="molecule type" value="Genomic_DNA"/>
</dbReference>
<dbReference type="CDD" id="cd02909">
    <property type="entry name" value="cupin_pirin_N"/>
    <property type="match status" value="1"/>
</dbReference>
<sequence length="325" mass="35791">MERKDFIKKGILGTIVSFVAGSFGNKVNAAYKLVNSRYRGVEGVLSPTNTHMVGNGFKVMNFFPNGKGFEERMSPFFLLDFNAEVNFPPSDISQGVGVHPHRGIETITFAYKGGVEHHDSKGNHGIIGKGNIQWMTAGGGVLHKEYHEKNFNKNGGAFEMVQLWINLPKAHKMTPAKYQSIAHNSKPKHTLPNNMGVIHVVAGEYSGVKGIASTFSPIHMYDMHLNDNADFTFTLPGNYNTGILVVDGSIIINNTAAPENHYVQLKNENGDIHIKANAKTTLLLLSGEPLNEPFVGYGPFVMNTEAEIHQAIEDYNQGKFGFLKD</sequence>
<dbReference type="SUPFAM" id="SSF51182">
    <property type="entry name" value="RmlC-like cupins"/>
    <property type="match status" value="1"/>
</dbReference>
<dbReference type="Gene3D" id="2.60.120.10">
    <property type="entry name" value="Jelly Rolls"/>
    <property type="match status" value="2"/>
</dbReference>
<evidence type="ECO:0000313" key="6">
    <source>
        <dbReference type="EMBL" id="PQJ09868.1"/>
    </source>
</evidence>
<dbReference type="PIRSF" id="PIRSF006232">
    <property type="entry name" value="Pirin"/>
    <property type="match status" value="1"/>
</dbReference>
<proteinExistence type="inferred from homology"/>
<feature type="binding site" evidence="2">
    <location>
        <position position="99"/>
    </location>
    <ligand>
        <name>Fe cation</name>
        <dbReference type="ChEBI" id="CHEBI:24875"/>
    </ligand>
</feature>
<protein>
    <submittedName>
        <fullName evidence="6">Short-chain dehydrogenase</fullName>
    </submittedName>
</protein>
<dbReference type="CDD" id="cd02247">
    <property type="entry name" value="cupin_pirin_C"/>
    <property type="match status" value="1"/>
</dbReference>
<comment type="caution">
    <text evidence="6">The sequence shown here is derived from an EMBL/GenBank/DDBJ whole genome shotgun (WGS) entry which is preliminary data.</text>
</comment>
<name>A0A2S7ST40_9BACT</name>
<reference evidence="6 7" key="1">
    <citation type="submission" date="2018-01" db="EMBL/GenBank/DDBJ databases">
        <title>A novel member of the phylum Bacteroidetes isolated from glacier ice.</title>
        <authorList>
            <person name="Liu Q."/>
            <person name="Xin Y.-H."/>
        </authorList>
    </citation>
    <scope>NUCLEOTIDE SEQUENCE [LARGE SCALE GENOMIC DNA]</scope>
    <source>
        <strain evidence="6 7">RB1R16</strain>
    </source>
</reference>
<gene>
    <name evidence="6" type="ORF">CJD36_018255</name>
</gene>
<evidence type="ECO:0000259" key="4">
    <source>
        <dbReference type="Pfam" id="PF02678"/>
    </source>
</evidence>
<dbReference type="GO" id="GO:0046872">
    <property type="term" value="F:metal ion binding"/>
    <property type="evidence" value="ECO:0007669"/>
    <property type="project" value="UniProtKB-KW"/>
</dbReference>
<dbReference type="Proteomes" id="UP000239872">
    <property type="component" value="Unassembled WGS sequence"/>
</dbReference>
<comment type="similarity">
    <text evidence="1 3">Belongs to the pirin family.</text>
</comment>
<dbReference type="OrthoDB" id="321327at2"/>
<evidence type="ECO:0000313" key="7">
    <source>
        <dbReference type="Proteomes" id="UP000239872"/>
    </source>
</evidence>
<comment type="cofactor">
    <cofactor evidence="2">
        <name>Fe cation</name>
        <dbReference type="ChEBI" id="CHEBI:24875"/>
    </cofactor>
    <text evidence="2">Binds 1 Fe cation per subunit.</text>
</comment>
<feature type="domain" description="Pirin C-terminal" evidence="5">
    <location>
        <begin position="220"/>
        <end position="321"/>
    </location>
</feature>
<feature type="binding site" evidence="2">
    <location>
        <position position="101"/>
    </location>
    <ligand>
        <name>Fe cation</name>
        <dbReference type="ChEBI" id="CHEBI:24875"/>
    </ligand>
</feature>
<dbReference type="InterPro" id="IPR011051">
    <property type="entry name" value="RmlC_Cupin_sf"/>
</dbReference>
<keyword evidence="7" id="KW-1185">Reference proteome</keyword>
<feature type="binding site" evidence="2">
    <location>
        <position position="145"/>
    </location>
    <ligand>
        <name>Fe cation</name>
        <dbReference type="ChEBI" id="CHEBI:24875"/>
    </ligand>
</feature>
<dbReference type="InterPro" id="IPR003829">
    <property type="entry name" value="Pirin_N_dom"/>
</dbReference>
<evidence type="ECO:0000256" key="3">
    <source>
        <dbReference type="RuleBase" id="RU003457"/>
    </source>
</evidence>
<keyword evidence="2" id="KW-0479">Metal-binding</keyword>
<dbReference type="InterPro" id="IPR014710">
    <property type="entry name" value="RmlC-like_jellyroll"/>
</dbReference>
<dbReference type="PANTHER" id="PTHR43594">
    <property type="entry name" value="QUERCETIN 2,3-DIOXYGENASE"/>
    <property type="match status" value="1"/>
</dbReference>
<dbReference type="InterPro" id="IPR008778">
    <property type="entry name" value="Pirin_C_dom"/>
</dbReference>
<dbReference type="InterPro" id="IPR012093">
    <property type="entry name" value="Pirin"/>
</dbReference>
<feature type="domain" description="Pirin N-terminal" evidence="4">
    <location>
        <begin position="61"/>
        <end position="165"/>
    </location>
</feature>
<accession>A0A2S7ST40</accession>
<evidence type="ECO:0000256" key="1">
    <source>
        <dbReference type="ARBA" id="ARBA00008416"/>
    </source>
</evidence>
<dbReference type="AlphaFoldDB" id="A0A2S7ST40"/>
<dbReference type="InterPro" id="IPR053186">
    <property type="entry name" value="QDO-related"/>
</dbReference>
<keyword evidence="2" id="KW-0408">Iron</keyword>
<evidence type="ECO:0000259" key="5">
    <source>
        <dbReference type="Pfam" id="PF05726"/>
    </source>
</evidence>
<dbReference type="PANTHER" id="PTHR43594:SF1">
    <property type="entry name" value="QUERCETIN 2,3-DIOXYGENASE PA2418-RELATED"/>
    <property type="match status" value="1"/>
</dbReference>